<dbReference type="Proteomes" id="UP000250796">
    <property type="component" value="Chromosome MESINF"/>
</dbReference>
<evidence type="ECO:0000313" key="2">
    <source>
        <dbReference type="Proteomes" id="UP000250796"/>
    </source>
</evidence>
<reference evidence="1 2" key="1">
    <citation type="submission" date="2017-01" db="EMBL/GenBank/DDBJ databases">
        <authorList>
            <person name="Erauso G."/>
        </authorList>
    </citation>
    <scope>NUCLEOTIDE SEQUENCE [LARGE SCALE GENOMIC DNA]</scope>
    <source>
        <strain evidence="1">MESINF1</strain>
    </source>
</reference>
<dbReference type="AlphaFoldDB" id="A0A7Z7PQJ3"/>
<gene>
    <name evidence="1" type="ORF">MESINF_2762</name>
</gene>
<organism evidence="1 2">
    <name type="scientific">Mesotoga infera</name>
    <dbReference type="NCBI Taxonomy" id="1236046"/>
    <lineage>
        <taxon>Bacteria</taxon>
        <taxon>Thermotogati</taxon>
        <taxon>Thermotogota</taxon>
        <taxon>Thermotogae</taxon>
        <taxon>Kosmotogales</taxon>
        <taxon>Kosmotogaceae</taxon>
        <taxon>Mesotoga</taxon>
    </lineage>
</organism>
<dbReference type="EMBL" id="LS974202">
    <property type="protein sequence ID" value="SSC14202.1"/>
    <property type="molecule type" value="Genomic_DNA"/>
</dbReference>
<evidence type="ECO:0008006" key="3">
    <source>
        <dbReference type="Google" id="ProtNLM"/>
    </source>
</evidence>
<name>A0A7Z7PQJ3_9BACT</name>
<dbReference type="RefSeq" id="WP_169700587.1">
    <property type="nucleotide sequence ID" value="NZ_LS974202.1"/>
</dbReference>
<protein>
    <recommendedName>
        <fullName evidence="3">Class I SAM-dependent methyltransferase</fullName>
    </recommendedName>
</protein>
<proteinExistence type="predicted"/>
<evidence type="ECO:0000313" key="1">
    <source>
        <dbReference type="EMBL" id="SSC14202.1"/>
    </source>
</evidence>
<keyword evidence="2" id="KW-1185">Reference proteome</keyword>
<accession>A0A7Z7PQJ3</accession>
<sequence length="288" mass="34225">MDITSFLESVFADFSSSIKSVDRLCILKTLSFLNSSTPDYSNRMIQQLYLLRYAPAYIYEYEAFYEALMDLEGSTSFLRIFSIGSGSGLDYYGAYRAIKKKGLPPDFLYYSGIDVIDWYYRTTLNNHRYYFYKQDVTRLYSLPDRFINVLFFPKSISEFSNESFSRLFEVICNTAFSREQINICASVRRSRLEDDYKRLVKIVECLLLKGDYTLDLTHNSLEDNVQGESIFYPEDIFHFLSNLRDYCPAYRRRICRGERDCDTLNRKPMKDTGYRQYWIIRLVRKERN</sequence>
<dbReference type="KEGG" id="minf:MESINF_2762"/>